<feature type="coiled-coil region" evidence="7">
    <location>
        <begin position="17"/>
        <end position="44"/>
    </location>
</feature>
<keyword evidence="1" id="KW-0808">Transferase</keyword>
<feature type="non-terminal residue" evidence="11">
    <location>
        <position position="237"/>
    </location>
</feature>
<dbReference type="InterPro" id="IPR036875">
    <property type="entry name" value="Znf_CCHC_sf"/>
</dbReference>
<feature type="compositionally biased region" description="Basic residues" evidence="8">
    <location>
        <begin position="154"/>
        <end position="166"/>
    </location>
</feature>
<dbReference type="GO" id="GO:0003676">
    <property type="term" value="F:nucleic acid binding"/>
    <property type="evidence" value="ECO:0007669"/>
    <property type="project" value="InterPro"/>
</dbReference>
<gene>
    <name evidence="11" type="ORF">X975_10056</name>
</gene>
<dbReference type="InterPro" id="IPR013083">
    <property type="entry name" value="Znf_RING/FYVE/PHD"/>
</dbReference>
<keyword evidence="5" id="KW-0862">Zinc</keyword>
<dbReference type="GO" id="GO:0061630">
    <property type="term" value="F:ubiquitin protein ligase activity"/>
    <property type="evidence" value="ECO:0007669"/>
    <property type="project" value="TreeGrafter"/>
</dbReference>
<dbReference type="GO" id="GO:0006511">
    <property type="term" value="P:ubiquitin-dependent protein catabolic process"/>
    <property type="evidence" value="ECO:0007669"/>
    <property type="project" value="TreeGrafter"/>
</dbReference>
<dbReference type="GO" id="GO:0008270">
    <property type="term" value="F:zinc ion binding"/>
    <property type="evidence" value="ECO:0007669"/>
    <property type="project" value="UniProtKB-KW"/>
</dbReference>
<evidence type="ECO:0000256" key="7">
    <source>
        <dbReference type="SAM" id="Coils"/>
    </source>
</evidence>
<evidence type="ECO:0000256" key="3">
    <source>
        <dbReference type="ARBA" id="ARBA00022771"/>
    </source>
</evidence>
<dbReference type="InterPro" id="IPR001878">
    <property type="entry name" value="Znf_CCHC"/>
</dbReference>
<evidence type="ECO:0000259" key="10">
    <source>
        <dbReference type="PROSITE" id="PS50158"/>
    </source>
</evidence>
<dbReference type="GO" id="GO:0005829">
    <property type="term" value="C:cytosol"/>
    <property type="evidence" value="ECO:0007669"/>
    <property type="project" value="TreeGrafter"/>
</dbReference>
<keyword evidence="4" id="KW-0833">Ubl conjugation pathway</keyword>
<dbReference type="OrthoDB" id="687730at2759"/>
<name>A0A087U150_STEMI</name>
<sequence length="237" mass="27724">MHSEKQKWNPEAYEKIIASLQSKLNEYEKTNLALQKSLKETNVKFITEEIRQNLNQEFRKKLEDLHCTICTELCIKTVVLNCSHSFCKYCITQWKKKKKQCPICRERITTETHVLALDHFIEKVTDLLNKEELERRKELIESREKSKAQTTSRTRARGRGRGRQQSRQRERSRSVEFVMEMDAVDELIEASQNVLIALADEESDSDSSVEGLSYYPGYGRCFNCGRRGHWANGCPLR</sequence>
<accession>A0A087U150</accession>
<evidence type="ECO:0000256" key="8">
    <source>
        <dbReference type="SAM" id="MobiDB-lite"/>
    </source>
</evidence>
<dbReference type="GO" id="GO:0006302">
    <property type="term" value="P:double-strand break repair"/>
    <property type="evidence" value="ECO:0007669"/>
    <property type="project" value="TreeGrafter"/>
</dbReference>
<dbReference type="SMART" id="SM00343">
    <property type="entry name" value="ZnF_C2HC"/>
    <property type="match status" value="1"/>
</dbReference>
<dbReference type="STRING" id="407821.A0A087U150"/>
<reference evidence="11 12" key="1">
    <citation type="submission" date="2013-11" db="EMBL/GenBank/DDBJ databases">
        <title>Genome sequencing of Stegodyphus mimosarum.</title>
        <authorList>
            <person name="Bechsgaard J."/>
        </authorList>
    </citation>
    <scope>NUCLEOTIDE SEQUENCE [LARGE SCALE GENOMIC DNA]</scope>
</reference>
<dbReference type="GO" id="GO:0035861">
    <property type="term" value="C:site of double-strand break"/>
    <property type="evidence" value="ECO:0007669"/>
    <property type="project" value="TreeGrafter"/>
</dbReference>
<dbReference type="PANTHER" id="PTHR15067:SF4">
    <property type="entry name" value="E3 UBIQUITIN-PROTEIN LIGASE RNF8"/>
    <property type="match status" value="1"/>
</dbReference>
<evidence type="ECO:0000313" key="11">
    <source>
        <dbReference type="EMBL" id="KFM71089.1"/>
    </source>
</evidence>
<dbReference type="PANTHER" id="PTHR15067">
    <property type="entry name" value="E3 UBIQUITIN-PROTEIN LIGASE RNF8"/>
    <property type="match status" value="1"/>
</dbReference>
<evidence type="ECO:0000256" key="6">
    <source>
        <dbReference type="PROSITE-ProRule" id="PRU00047"/>
    </source>
</evidence>
<dbReference type="CDD" id="cd16535">
    <property type="entry name" value="RING-HC_RNF8"/>
    <property type="match status" value="1"/>
</dbReference>
<feature type="region of interest" description="Disordered" evidence="8">
    <location>
        <begin position="139"/>
        <end position="173"/>
    </location>
</feature>
<dbReference type="PROSITE" id="PS50089">
    <property type="entry name" value="ZF_RING_2"/>
    <property type="match status" value="1"/>
</dbReference>
<dbReference type="AlphaFoldDB" id="A0A087U150"/>
<dbReference type="SMART" id="SM00184">
    <property type="entry name" value="RING"/>
    <property type="match status" value="1"/>
</dbReference>
<evidence type="ECO:0000259" key="9">
    <source>
        <dbReference type="PROSITE" id="PS50089"/>
    </source>
</evidence>
<dbReference type="Proteomes" id="UP000054359">
    <property type="component" value="Unassembled WGS sequence"/>
</dbReference>
<feature type="domain" description="CCHC-type" evidence="10">
    <location>
        <begin position="220"/>
        <end position="235"/>
    </location>
</feature>
<dbReference type="InterPro" id="IPR001841">
    <property type="entry name" value="Znf_RING"/>
</dbReference>
<dbReference type="GO" id="GO:0000151">
    <property type="term" value="C:ubiquitin ligase complex"/>
    <property type="evidence" value="ECO:0007669"/>
    <property type="project" value="TreeGrafter"/>
</dbReference>
<dbReference type="OMA" id="CHECIES"/>
<keyword evidence="2" id="KW-0479">Metal-binding</keyword>
<dbReference type="Pfam" id="PF00098">
    <property type="entry name" value="zf-CCHC"/>
    <property type="match status" value="1"/>
</dbReference>
<feature type="domain" description="RING-type" evidence="9">
    <location>
        <begin position="67"/>
        <end position="105"/>
    </location>
</feature>
<dbReference type="PROSITE" id="PS00518">
    <property type="entry name" value="ZF_RING_1"/>
    <property type="match status" value="1"/>
</dbReference>
<dbReference type="SUPFAM" id="SSF57850">
    <property type="entry name" value="RING/U-box"/>
    <property type="match status" value="1"/>
</dbReference>
<dbReference type="Gene3D" id="4.10.60.10">
    <property type="entry name" value="Zinc finger, CCHC-type"/>
    <property type="match status" value="1"/>
</dbReference>
<keyword evidence="3 6" id="KW-0863">Zinc-finger</keyword>
<dbReference type="GO" id="GO:0070936">
    <property type="term" value="P:protein K48-linked ubiquitination"/>
    <property type="evidence" value="ECO:0007669"/>
    <property type="project" value="TreeGrafter"/>
</dbReference>
<dbReference type="SUPFAM" id="SSF57756">
    <property type="entry name" value="Retrovirus zinc finger-like domains"/>
    <property type="match status" value="1"/>
</dbReference>
<dbReference type="Gene3D" id="3.30.40.10">
    <property type="entry name" value="Zinc/RING finger domain, C3HC4 (zinc finger)"/>
    <property type="match status" value="1"/>
</dbReference>
<evidence type="ECO:0000313" key="12">
    <source>
        <dbReference type="Proteomes" id="UP000054359"/>
    </source>
</evidence>
<evidence type="ECO:0000256" key="2">
    <source>
        <dbReference type="ARBA" id="ARBA00022723"/>
    </source>
</evidence>
<dbReference type="PROSITE" id="PS50158">
    <property type="entry name" value="ZF_CCHC"/>
    <property type="match status" value="1"/>
</dbReference>
<evidence type="ECO:0000256" key="4">
    <source>
        <dbReference type="ARBA" id="ARBA00022786"/>
    </source>
</evidence>
<dbReference type="GO" id="GO:0042393">
    <property type="term" value="F:histone binding"/>
    <property type="evidence" value="ECO:0007669"/>
    <property type="project" value="TreeGrafter"/>
</dbReference>
<evidence type="ECO:0000256" key="5">
    <source>
        <dbReference type="ARBA" id="ARBA00022833"/>
    </source>
</evidence>
<dbReference type="GO" id="GO:0005634">
    <property type="term" value="C:nucleus"/>
    <property type="evidence" value="ECO:0007669"/>
    <property type="project" value="TreeGrafter"/>
</dbReference>
<dbReference type="EMBL" id="KK117676">
    <property type="protein sequence ID" value="KFM71089.1"/>
    <property type="molecule type" value="Genomic_DNA"/>
</dbReference>
<evidence type="ECO:0000256" key="1">
    <source>
        <dbReference type="ARBA" id="ARBA00022679"/>
    </source>
</evidence>
<dbReference type="InterPro" id="IPR017907">
    <property type="entry name" value="Znf_RING_CS"/>
</dbReference>
<keyword evidence="12" id="KW-1185">Reference proteome</keyword>
<keyword evidence="7" id="KW-0175">Coiled coil</keyword>
<organism evidence="11 12">
    <name type="scientific">Stegodyphus mimosarum</name>
    <name type="common">African social velvet spider</name>
    <dbReference type="NCBI Taxonomy" id="407821"/>
    <lineage>
        <taxon>Eukaryota</taxon>
        <taxon>Metazoa</taxon>
        <taxon>Ecdysozoa</taxon>
        <taxon>Arthropoda</taxon>
        <taxon>Chelicerata</taxon>
        <taxon>Arachnida</taxon>
        <taxon>Araneae</taxon>
        <taxon>Araneomorphae</taxon>
        <taxon>Entelegynae</taxon>
        <taxon>Eresoidea</taxon>
        <taxon>Eresidae</taxon>
        <taxon>Stegodyphus</taxon>
    </lineage>
</organism>
<protein>
    <submittedName>
        <fullName evidence="11">E3 ubiquitin-protein ligase RNF8-A</fullName>
    </submittedName>
</protein>
<dbReference type="Pfam" id="PF13920">
    <property type="entry name" value="zf-C3HC4_3"/>
    <property type="match status" value="1"/>
</dbReference>
<proteinExistence type="predicted"/>